<gene>
    <name evidence="12" type="primary">mamX</name>
    <name evidence="13" type="ORF">MAIT1_02815</name>
    <name evidence="12" type="ORF">MIIT1_02815</name>
</gene>
<dbReference type="STRING" id="1434232.MAIT1_02815"/>
<dbReference type="GO" id="GO:0110146">
    <property type="term" value="C:magnetosome membrane"/>
    <property type="evidence" value="ECO:0007669"/>
    <property type="project" value="UniProtKB-SubCell"/>
</dbReference>
<evidence type="ECO:0000256" key="4">
    <source>
        <dbReference type="ARBA" id="ARBA00022723"/>
    </source>
</evidence>
<dbReference type="Gene3D" id="2.30.42.60">
    <property type="match status" value="1"/>
</dbReference>
<keyword evidence="8" id="KW-1281">Magnetosome</keyword>
<keyword evidence="2" id="KW-0091">Biomineralization</keyword>
<dbReference type="GO" id="GO:0046872">
    <property type="term" value="F:metal ion binding"/>
    <property type="evidence" value="ECO:0007669"/>
    <property type="project" value="UniProtKB-KW"/>
</dbReference>
<evidence type="ECO:0000256" key="2">
    <source>
        <dbReference type="ARBA" id="ARBA00022591"/>
    </source>
</evidence>
<evidence type="ECO:0000256" key="3">
    <source>
        <dbReference type="ARBA" id="ARBA00022692"/>
    </source>
</evidence>
<evidence type="ECO:0000256" key="9">
    <source>
        <dbReference type="SAM" id="MobiDB-lite"/>
    </source>
</evidence>
<dbReference type="AlphaFoldDB" id="W0LJD8"/>
<evidence type="ECO:0000256" key="1">
    <source>
        <dbReference type="ARBA" id="ARBA00004206"/>
    </source>
</evidence>
<feature type="domain" description="Magnetochrome" evidence="10">
    <location>
        <begin position="126"/>
        <end position="152"/>
    </location>
</feature>
<keyword evidence="14" id="KW-1185">Reference proteome</keyword>
<evidence type="ECO:0000313" key="13">
    <source>
        <dbReference type="EMBL" id="OSM08653.1"/>
    </source>
</evidence>
<keyword evidence="7" id="KW-0472">Membrane</keyword>
<keyword evidence="4" id="KW-0479">Metal-binding</keyword>
<evidence type="ECO:0000259" key="10">
    <source>
        <dbReference type="Pfam" id="PF18509"/>
    </source>
</evidence>
<feature type="region of interest" description="Disordered" evidence="9">
    <location>
        <begin position="114"/>
        <end position="141"/>
    </location>
</feature>
<evidence type="ECO:0000256" key="5">
    <source>
        <dbReference type="ARBA" id="ARBA00022989"/>
    </source>
</evidence>
<dbReference type="EMBL" id="KF933436">
    <property type="protein sequence ID" value="AHG23906.1"/>
    <property type="molecule type" value="Genomic_DNA"/>
</dbReference>
<comment type="subcellular location">
    <subcellularLocation>
        <location evidence="1">Magnetosome membrane</location>
        <topology evidence="1">Single-pass membrane protein</topology>
    </subcellularLocation>
</comment>
<dbReference type="OrthoDB" id="7337718at2"/>
<evidence type="ECO:0000313" key="14">
    <source>
        <dbReference type="Proteomes" id="UP000194003"/>
    </source>
</evidence>
<feature type="domain" description="Magnetosome protein MamS/MamX" evidence="11">
    <location>
        <begin position="200"/>
        <end position="287"/>
    </location>
</feature>
<evidence type="ECO:0000256" key="6">
    <source>
        <dbReference type="ARBA" id="ARBA00023004"/>
    </source>
</evidence>
<feature type="domain" description="Magnetochrome" evidence="10">
    <location>
        <begin position="38"/>
        <end position="65"/>
    </location>
</feature>
<keyword evidence="3" id="KW-0812">Transmembrane</keyword>
<dbReference type="Pfam" id="PF26390">
    <property type="entry name" value="MamS_MamX"/>
    <property type="match status" value="1"/>
</dbReference>
<reference evidence="12" key="1">
    <citation type="journal article" date="2014" name="Front. Microbiol.">
        <title>Isolation, cultivation and genomic analysis of magnetosome biomineralization genes of a new genus of South-seeking magnetotactic cocci within the Alphaproteobacteria.</title>
        <authorList>
            <person name="Morillo V."/>
            <person name="Abreu F."/>
            <person name="Araujo A.C."/>
            <person name="de Almeida L.G."/>
            <person name="Enrich-Prast A."/>
            <person name="Farina M."/>
            <person name="de Vasconcelos A.T."/>
            <person name="Bazylinski D.A."/>
            <person name="Lins U."/>
        </authorList>
    </citation>
    <scope>NUCLEOTIDE SEQUENCE</scope>
    <source>
        <strain evidence="12">IT-1</strain>
    </source>
</reference>
<keyword evidence="5" id="KW-1133">Transmembrane helix</keyword>
<dbReference type="InterPro" id="IPR040963">
    <property type="entry name" value="MCR"/>
</dbReference>
<organism evidence="12">
    <name type="scientific">Magnetofaba australis IT-1</name>
    <dbReference type="NCBI Taxonomy" id="1434232"/>
    <lineage>
        <taxon>Bacteria</taxon>
        <taxon>Pseudomonadati</taxon>
        <taxon>Pseudomonadota</taxon>
        <taxon>Magnetococcia</taxon>
        <taxon>Magnetococcales</taxon>
        <taxon>Magnetococcaceae</taxon>
        <taxon>Magnetofaba</taxon>
    </lineage>
</organism>
<accession>W0LJD8</accession>
<keyword evidence="6" id="KW-0408">Iron</keyword>
<dbReference type="EMBL" id="LVJN01000004">
    <property type="protein sequence ID" value="OSM08653.1"/>
    <property type="molecule type" value="Genomic_DNA"/>
</dbReference>
<evidence type="ECO:0000256" key="7">
    <source>
        <dbReference type="ARBA" id="ARBA00023136"/>
    </source>
</evidence>
<dbReference type="InterPro" id="IPR036280">
    <property type="entry name" value="Multihaem_cyt_sf"/>
</dbReference>
<sequence length="307" mass="33084">MKMAEWIMASGIVFGLGFFLLAVFDDDPWDDHAYDKAPPVGAGVPAPHRDGREKMVCSSCHEIIAKNGRVTAGPGQGGGPPPIPPITQGTPSPHKDSRDKMACANCHEIIGGNSAPKRASAKIPPPPIARGAPAPHTDGREKRVCSSCHKLVAPTGAPVALAGSARWPLAATPIALTTHPPLPQSTPRNMRGPEWHEQFTLTRFQGKVIRQVDKTPNSGRENLHILVHDGVNAPRWVNVAPGWFLNQQQCSVGVGMYVKGTAYRDMALRAGEALLYAATLSVNGAYCQLRDNHMIGFWNPGFHQEEE</sequence>
<dbReference type="Pfam" id="PF18509">
    <property type="entry name" value="MCR"/>
    <property type="match status" value="3"/>
</dbReference>
<feature type="domain" description="Magnetochrome" evidence="10">
    <location>
        <begin position="84"/>
        <end position="112"/>
    </location>
</feature>
<evidence type="ECO:0000259" key="11">
    <source>
        <dbReference type="Pfam" id="PF26390"/>
    </source>
</evidence>
<reference evidence="13 14" key="2">
    <citation type="journal article" date="2016" name="BMC Genomics">
        <title>Combined genomic and structural analyses of a cultured magnetotactic bacterium reveals its niche adaptation to a dynamic environment.</title>
        <authorList>
            <person name="Araujo A.C."/>
            <person name="Morillo V."/>
            <person name="Cypriano J."/>
            <person name="Teixeira L.C."/>
            <person name="Leao P."/>
            <person name="Lyra S."/>
            <person name="Almeida L.G."/>
            <person name="Bazylinski D.A."/>
            <person name="Vasconcellos A.T."/>
            <person name="Abreu F."/>
            <person name="Lins U."/>
        </authorList>
    </citation>
    <scope>NUCLEOTIDE SEQUENCE [LARGE SCALE GENOMIC DNA]</scope>
    <source>
        <strain evidence="13 14">IT-1</strain>
    </source>
</reference>
<dbReference type="InterPro" id="IPR058837">
    <property type="entry name" value="MamS_MamX_dom"/>
</dbReference>
<evidence type="ECO:0000256" key="8">
    <source>
        <dbReference type="ARBA" id="ARBA00023178"/>
    </source>
</evidence>
<name>W0LJD8_9PROT</name>
<protein>
    <submittedName>
        <fullName evidence="12 13">MamX</fullName>
    </submittedName>
</protein>
<dbReference type="Proteomes" id="UP000194003">
    <property type="component" value="Unassembled WGS sequence"/>
</dbReference>
<evidence type="ECO:0000313" key="12">
    <source>
        <dbReference type="EMBL" id="AHG23906.1"/>
    </source>
</evidence>
<dbReference type="RefSeq" id="WP_085440063.1">
    <property type="nucleotide sequence ID" value="NZ_LVJN01000004.1"/>
</dbReference>
<dbReference type="SUPFAM" id="SSF48695">
    <property type="entry name" value="Multiheme cytochromes"/>
    <property type="match status" value="1"/>
</dbReference>
<feature type="region of interest" description="Disordered" evidence="9">
    <location>
        <begin position="70"/>
        <end position="99"/>
    </location>
</feature>
<proteinExistence type="predicted"/>